<name>A0ABW6CM61_9CAUL</name>
<comment type="caution">
    <text evidence="1">The sequence shown here is derived from an EMBL/GenBank/DDBJ whole genome shotgun (WGS) entry which is preliminary data.</text>
</comment>
<keyword evidence="2" id="KW-1185">Reference proteome</keyword>
<dbReference type="EMBL" id="JAOTJD010000005">
    <property type="protein sequence ID" value="MFD3263201.1"/>
    <property type="molecule type" value="Genomic_DNA"/>
</dbReference>
<protein>
    <submittedName>
        <fullName evidence="1">Uncharacterized protein</fullName>
    </submittedName>
</protein>
<dbReference type="RefSeq" id="WP_377367952.1">
    <property type="nucleotide sequence ID" value="NZ_JAOTJD010000005.1"/>
</dbReference>
<dbReference type="Proteomes" id="UP001598130">
    <property type="component" value="Unassembled WGS sequence"/>
</dbReference>
<proteinExistence type="predicted"/>
<gene>
    <name evidence="1" type="ORF">OCL97_04375</name>
</gene>
<evidence type="ECO:0000313" key="2">
    <source>
        <dbReference type="Proteomes" id="UP001598130"/>
    </source>
</evidence>
<reference evidence="1 2" key="1">
    <citation type="submission" date="2022-09" db="EMBL/GenBank/DDBJ databases">
        <title>New species of Phenylobacterium.</title>
        <authorList>
            <person name="Mieszkin S."/>
        </authorList>
    </citation>
    <scope>NUCLEOTIDE SEQUENCE [LARGE SCALE GENOMIC DNA]</scope>
    <source>
        <strain evidence="1 2">HK31-G</strain>
    </source>
</reference>
<organism evidence="1 2">
    <name type="scientific">Phenylobacterium ferrooxidans</name>
    <dbReference type="NCBI Taxonomy" id="2982689"/>
    <lineage>
        <taxon>Bacteria</taxon>
        <taxon>Pseudomonadati</taxon>
        <taxon>Pseudomonadota</taxon>
        <taxon>Alphaproteobacteria</taxon>
        <taxon>Caulobacterales</taxon>
        <taxon>Caulobacteraceae</taxon>
        <taxon>Phenylobacterium</taxon>
    </lineage>
</organism>
<sequence>MSDADLLESCPDFLSIGSMMKAHPSVDGGRRFVFFEASKQDVDQQDETVLSKALAESTDFYRRYGNVDLEHYTQIGAKLGIPNHAMYEIGRPIEVGQRDKSTFVKAEIFSGDGPAAVHANDVWSSLTDINPPQRWYPSVGGAVLAKAVATDPETNLRRTYITKVRWTNVGLSKTPVNQHVGTCATMPIGTFAKCMLPGGLDIAKALEAGYGTDAASLSGAGALRVQSLDTGVKTYWDFREKLAGAMRSGAASKNPNAAALAAYATKELGLSADESAAYVERFMRDLKTGLKRRNA</sequence>
<evidence type="ECO:0000313" key="1">
    <source>
        <dbReference type="EMBL" id="MFD3263201.1"/>
    </source>
</evidence>
<accession>A0ABW6CM61</accession>